<evidence type="ECO:0000313" key="7">
    <source>
        <dbReference type="EMBL" id="GEO05860.1"/>
    </source>
</evidence>
<dbReference type="InterPro" id="IPR011004">
    <property type="entry name" value="Trimer_LpxA-like_sf"/>
</dbReference>
<dbReference type="OrthoDB" id="9812571at2"/>
<evidence type="ECO:0000256" key="5">
    <source>
        <dbReference type="RuleBase" id="RU367021"/>
    </source>
</evidence>
<accession>A0A512B1M4</accession>
<keyword evidence="3" id="KW-0677">Repeat</keyword>
<comment type="caution">
    <text evidence="7">The sequence shown here is derived from an EMBL/GenBank/DDBJ whole genome shotgun (WGS) entry which is preliminary data.</text>
</comment>
<gene>
    <name evidence="7" type="primary">maA</name>
    <name evidence="7" type="ORF">AAE02nite_35240</name>
</gene>
<evidence type="ECO:0000313" key="8">
    <source>
        <dbReference type="Proteomes" id="UP000321532"/>
    </source>
</evidence>
<dbReference type="PANTHER" id="PTHR43017">
    <property type="entry name" value="GALACTOSIDE O-ACETYLTRANSFERASE"/>
    <property type="match status" value="1"/>
</dbReference>
<evidence type="ECO:0000256" key="3">
    <source>
        <dbReference type="ARBA" id="ARBA00022737"/>
    </source>
</evidence>
<dbReference type="EC" id="2.3.1.-" evidence="5"/>
<comment type="similarity">
    <text evidence="1 5">Belongs to the transferase hexapeptide repeat family.</text>
</comment>
<dbReference type="CDD" id="cd03357">
    <property type="entry name" value="LbH_MAT_GAT"/>
    <property type="match status" value="1"/>
</dbReference>
<evidence type="ECO:0000259" key="6">
    <source>
        <dbReference type="SMART" id="SM01266"/>
    </source>
</evidence>
<proteinExistence type="inferred from homology"/>
<evidence type="ECO:0000256" key="2">
    <source>
        <dbReference type="ARBA" id="ARBA00022679"/>
    </source>
</evidence>
<evidence type="ECO:0000256" key="1">
    <source>
        <dbReference type="ARBA" id="ARBA00007274"/>
    </source>
</evidence>
<dbReference type="PROSITE" id="PS00101">
    <property type="entry name" value="HEXAPEP_TRANSFERASES"/>
    <property type="match status" value="1"/>
</dbReference>
<keyword evidence="8" id="KW-1185">Reference proteome</keyword>
<dbReference type="Pfam" id="PF12464">
    <property type="entry name" value="Mac"/>
    <property type="match status" value="1"/>
</dbReference>
<feature type="domain" description="Maltose/galactoside acetyltransferase" evidence="6">
    <location>
        <begin position="4"/>
        <end position="58"/>
    </location>
</feature>
<dbReference type="GO" id="GO:0008870">
    <property type="term" value="F:galactoside O-acetyltransferase activity"/>
    <property type="evidence" value="ECO:0007669"/>
    <property type="project" value="TreeGrafter"/>
</dbReference>
<dbReference type="PANTHER" id="PTHR43017:SF1">
    <property type="entry name" value="ACETYLTRANSFERASE YJL218W-RELATED"/>
    <property type="match status" value="1"/>
</dbReference>
<keyword evidence="2 5" id="KW-0808">Transferase</keyword>
<dbReference type="Pfam" id="PF00132">
    <property type="entry name" value="Hexapep"/>
    <property type="match status" value="1"/>
</dbReference>
<name>A0A512B1M4_9BACT</name>
<dbReference type="SUPFAM" id="SSF51161">
    <property type="entry name" value="Trimeric LpxA-like enzymes"/>
    <property type="match status" value="1"/>
</dbReference>
<dbReference type="FunFam" id="2.160.10.10:FF:000008">
    <property type="entry name" value="Maltose O-acetyltransferase"/>
    <property type="match status" value="1"/>
</dbReference>
<dbReference type="InterPro" id="IPR039369">
    <property type="entry name" value="LacA-like"/>
</dbReference>
<dbReference type="EMBL" id="BJYS01000028">
    <property type="protein sequence ID" value="GEO05860.1"/>
    <property type="molecule type" value="Genomic_DNA"/>
</dbReference>
<reference evidence="7 8" key="1">
    <citation type="submission" date="2019-07" db="EMBL/GenBank/DDBJ databases">
        <title>Whole genome shotgun sequence of Adhaeribacter aerolatus NBRC 106133.</title>
        <authorList>
            <person name="Hosoyama A."/>
            <person name="Uohara A."/>
            <person name="Ohji S."/>
            <person name="Ichikawa N."/>
        </authorList>
    </citation>
    <scope>NUCLEOTIDE SEQUENCE [LARGE SCALE GENOMIC DNA]</scope>
    <source>
        <strain evidence="7 8">NBRC 106133</strain>
    </source>
</reference>
<dbReference type="AlphaFoldDB" id="A0A512B1M4"/>
<dbReference type="SMART" id="SM01266">
    <property type="entry name" value="Mac"/>
    <property type="match status" value="1"/>
</dbReference>
<protein>
    <recommendedName>
        <fullName evidence="5">Acetyltransferase</fullName>
        <ecNumber evidence="5">2.3.1.-</ecNumber>
    </recommendedName>
</protein>
<organism evidence="7 8">
    <name type="scientific">Adhaeribacter aerolatus</name>
    <dbReference type="NCBI Taxonomy" id="670289"/>
    <lineage>
        <taxon>Bacteria</taxon>
        <taxon>Pseudomonadati</taxon>
        <taxon>Bacteroidota</taxon>
        <taxon>Cytophagia</taxon>
        <taxon>Cytophagales</taxon>
        <taxon>Hymenobacteraceae</taxon>
        <taxon>Adhaeribacter</taxon>
    </lineage>
</organism>
<evidence type="ECO:0000256" key="4">
    <source>
        <dbReference type="ARBA" id="ARBA00023315"/>
    </source>
</evidence>
<sequence length="182" mass="20229">MNEKEIMLAGGMYNPNDPELVADRLNARRTLYDYNHSHPDETEKRRQILAKLFHSETTCYIEPAFQCDYGYNISFGENFYANFNCVILDVCRVTFGKNAFLAPNVQIYTATHPLDAQERISGREFGKPITIGDNVWIGGHSVICPGVTIGHNVVIGAGSVVTKNIPDNVVVAGNPARIIKQL</sequence>
<dbReference type="Gene3D" id="2.160.10.10">
    <property type="entry name" value="Hexapeptide repeat proteins"/>
    <property type="match status" value="1"/>
</dbReference>
<dbReference type="InterPro" id="IPR024688">
    <property type="entry name" value="Mac_dom"/>
</dbReference>
<dbReference type="InterPro" id="IPR001451">
    <property type="entry name" value="Hexapep"/>
</dbReference>
<dbReference type="InterPro" id="IPR018357">
    <property type="entry name" value="Hexapep_transf_CS"/>
</dbReference>
<dbReference type="Proteomes" id="UP000321532">
    <property type="component" value="Unassembled WGS sequence"/>
</dbReference>
<dbReference type="RefSeq" id="WP_146900758.1">
    <property type="nucleotide sequence ID" value="NZ_BJYS01000028.1"/>
</dbReference>
<keyword evidence="4 5" id="KW-0012">Acyltransferase</keyword>